<feature type="domain" description="Peptidase C51" evidence="2">
    <location>
        <begin position="445"/>
        <end position="589"/>
    </location>
</feature>
<dbReference type="EMBL" id="NSGR01000003">
    <property type="protein sequence ID" value="PCH14159.1"/>
    <property type="molecule type" value="Genomic_DNA"/>
</dbReference>
<dbReference type="EMBL" id="NSGR01000004">
    <property type="protein sequence ID" value="PCH13893.1"/>
    <property type="molecule type" value="Genomic_DNA"/>
</dbReference>
<evidence type="ECO:0000313" key="3">
    <source>
        <dbReference type="EMBL" id="PCH13893.1"/>
    </source>
</evidence>
<dbReference type="Gene3D" id="3.90.1720.60">
    <property type="match status" value="1"/>
</dbReference>
<protein>
    <submittedName>
        <fullName evidence="4">Mannosyl-glycoprotein endo-beta-N-acetylglucosaminidase</fullName>
    </submittedName>
</protein>
<dbReference type="InterPro" id="IPR002901">
    <property type="entry name" value="MGlyc_endo_b_GlcNAc-like_dom"/>
</dbReference>
<dbReference type="Gene3D" id="1.10.530.10">
    <property type="match status" value="1"/>
</dbReference>
<dbReference type="InterPro" id="IPR007921">
    <property type="entry name" value="CHAP_dom"/>
</dbReference>
<dbReference type="GO" id="GO:0004040">
    <property type="term" value="F:amidase activity"/>
    <property type="evidence" value="ECO:0007669"/>
    <property type="project" value="InterPro"/>
</dbReference>
<organism evidence="4 5">
    <name type="scientific">Streptococcus parauberis</name>
    <dbReference type="NCBI Taxonomy" id="1348"/>
    <lineage>
        <taxon>Bacteria</taxon>
        <taxon>Bacillati</taxon>
        <taxon>Bacillota</taxon>
        <taxon>Bacilli</taxon>
        <taxon>Lactobacillales</taxon>
        <taxon>Streptococcaceae</taxon>
        <taxon>Streptococcus</taxon>
    </lineage>
</organism>
<accession>A0A854WIM1</accession>
<dbReference type="PROSITE" id="PS50911">
    <property type="entry name" value="CHAP"/>
    <property type="match status" value="1"/>
</dbReference>
<comment type="caution">
    <text evidence="4">The sequence shown here is derived from an EMBL/GenBank/DDBJ whole genome shotgun (WGS) entry which is preliminary data.</text>
</comment>
<dbReference type="Proteomes" id="UP000217465">
    <property type="component" value="Unassembled WGS sequence"/>
</dbReference>
<proteinExistence type="inferred from homology"/>
<dbReference type="SMART" id="SM00047">
    <property type="entry name" value="LYZ2"/>
    <property type="match status" value="1"/>
</dbReference>
<sequence length="1378" mass="152282">MLLTVHDSKMHKVAFLDNTKEKTLNYYEDMWIEDLVKVTNTFDFSIDKKELEADTVNKKAYQVLSERSFISFTFMGRKMLFNVMNIKERGGKIQVFCEDLNLELLNENVTSYEATTKMSFVDYCVAFNILNFGAITIGHNEIEDYERVLKWEGTENKHQRLISLARQFDAEIEFRTYLNKDSSLKSLVMNVYKKNDGKKHQGVGKRRDDIILINDRNVDDIERSIGKEKIKTMMTPTGKKTVDVVITKPNPKYVAPTARTVSYSGGGLVYAGRSISKSNVQALLSYCTQYKLLPSGVLSQLFVESFWGKSTVGQVDNNWGGMTWTGSTTRPSGVTVSRGMARPASEGGYYNHYASVADYFKDYTYLIAEQGLYKVKGKDSLEAFTKGLFREGGALYDYAAIGYKHYIYSMKDVRYNINRLNNKAMDNLDDLFRGKGTVGVAPVSKVASQTKAVLNEMAGLKGHRIGNGQCYGLSAWYAMKLGGAGLNGGVTGFRGLRPGGGSAASNIGEDYNWSQFGWKVVVPSKVEHLIAGSIANIRANAGGPVYTGAYGHTVTIKSLSGDTLTVYEQNFAGHQYVEERTYSASAYLRVIQTLVYPPEIVQGKRVEATATTAVTTTPIVESGNNEPKTISETQQKEKITTIDPTIYREWKNAKGEVEFYLKNGSIYAPLAKELYPSVLSGEEVGDDWLKERMELETDDQEILITEALEALKKICYPALTYDVDAYEPSLNAGDTIKIVDRKFHPTLTLEARATRQERSFTAPSKNKTKFDNYRALESKMPASLQSRYEELNELAKPYDLRLITSNGQTFKNGIGSSVITAEVWKNNKLFDATFQFKNVDTLISSGLTCLINANEIPETYVVTIEAYIGNEFIASKQLTFSNVNDGQDGVGVNSTSVTYGISTSASVQPTTWTEAMPVATAEQYLWTRKITDYTDPSKPDTIELTYSYQGKNGSAGTSVSVTKIEYQVGTSGTTAPTGTWSTGLPVVPDGQFLWMKVTFSDGNIATMPGKQGAVGPKGDKGDTYYPHTAWANSADGKTDFSTTDSAGRRYKGDYSDTNVNGSTDPTKYKWVDMVGSVQVGGVNLLAISKVVNGYIAAANGTVNPSYYPDGVLDQFIDVPDDATLIYQAWNPKLVTNTTKSGKIAYYDSVGAYLGTYFFIPQFNGTPYQKAITKLPSNVKKIKINVVLNDDIKIKIEFGNIPTAYTQAPEDIDAKIDTKADDALTQEQLLAIAEEQRLMKANLEATASLEEFQNKSKELLDQIQAIADGQKVSEQVLTDNASRIVQLVGQIGAMNLVTEAITRYMSFSDDGLIIGMKDGSSSVRVANDRISFYSAGKETAFISQGFLQIESGIFTLRLQIASFLFEESASGQLLIKKIR</sequence>
<gene>
    <name evidence="4" type="ORF">A9Y57_00162</name>
    <name evidence="3" type="ORF">A9Y57_00528</name>
</gene>
<evidence type="ECO:0000313" key="4">
    <source>
        <dbReference type="EMBL" id="PCH14159.1"/>
    </source>
</evidence>
<dbReference type="Pfam" id="PF01832">
    <property type="entry name" value="Glucosaminidase"/>
    <property type="match status" value="1"/>
</dbReference>
<evidence type="ECO:0000259" key="2">
    <source>
        <dbReference type="PROSITE" id="PS50911"/>
    </source>
</evidence>
<dbReference type="RefSeq" id="WP_096633240.1">
    <property type="nucleotide sequence ID" value="NZ_NSGR01000003.1"/>
</dbReference>
<reference evidence="4 5" key="1">
    <citation type="submission" date="2016-06" db="EMBL/GenBank/DDBJ databases">
        <authorList>
            <person name="Haines A.N."/>
            <person name="Council K.R."/>
        </authorList>
    </citation>
    <scope>NUCLEOTIDE SEQUENCE [LARGE SCALE GENOMIC DNA]</scope>
    <source>
        <strain evidence="4 5">SP158-29</strain>
    </source>
</reference>
<evidence type="ECO:0000256" key="1">
    <source>
        <dbReference type="ARBA" id="ARBA00010266"/>
    </source>
</evidence>
<evidence type="ECO:0000313" key="5">
    <source>
        <dbReference type="Proteomes" id="UP000217465"/>
    </source>
</evidence>
<comment type="similarity">
    <text evidence="1">Belongs to the glycosyl hydrolase 73 family.</text>
</comment>
<name>A0A854WIM1_9STRE</name>